<accession>A0A087BMP6</accession>
<reference evidence="1 2" key="1">
    <citation type="submission" date="2014-03" db="EMBL/GenBank/DDBJ databases">
        <title>Genomics of Bifidobacteria.</title>
        <authorList>
            <person name="Ventura M."/>
            <person name="Milani C."/>
            <person name="Lugli G.A."/>
        </authorList>
    </citation>
    <scope>NUCLEOTIDE SEQUENCE [LARGE SCALE GENOMIC DNA]</scope>
    <source>
        <strain evidence="1 2">LMG 11592</strain>
    </source>
</reference>
<dbReference type="Proteomes" id="UP000029014">
    <property type="component" value="Unassembled WGS sequence"/>
</dbReference>
<dbReference type="EMBL" id="JGZD01000009">
    <property type="protein sequence ID" value="KFI72296.1"/>
    <property type="molecule type" value="Genomic_DNA"/>
</dbReference>
<comment type="caution">
    <text evidence="1">The sequence shown here is derived from an EMBL/GenBank/DDBJ whole genome shotgun (WGS) entry which is preliminary data.</text>
</comment>
<dbReference type="Gene3D" id="3.30.300.20">
    <property type="match status" value="1"/>
</dbReference>
<proteinExistence type="predicted"/>
<sequence length="137" mass="15073">MGKRIWVERNKDGSWDAFSEDGAHVKFGHGKGLFSPGDLMKVALAGCGALSSEFAVEHTVGEGHGAHIVVDGTYDNDSDSYLAFEEQITVDATDADLSAEDANKLEERVRRHIDKSCTVKHTMEQITPVRLDVTIRR</sequence>
<dbReference type="RefSeq" id="WP_022860944.1">
    <property type="nucleotide sequence ID" value="NZ_JGZD01000009.1"/>
</dbReference>
<dbReference type="SUPFAM" id="SSF82784">
    <property type="entry name" value="OsmC-like"/>
    <property type="match status" value="1"/>
</dbReference>
<dbReference type="InterPro" id="IPR036102">
    <property type="entry name" value="OsmC/Ohrsf"/>
</dbReference>
<evidence type="ECO:0000313" key="2">
    <source>
        <dbReference type="Proteomes" id="UP000029014"/>
    </source>
</evidence>
<keyword evidence="2" id="KW-1185">Reference proteome</keyword>
<name>A0A087BMP6_9BIFI</name>
<dbReference type="AlphaFoldDB" id="A0A087BMP6"/>
<protein>
    <submittedName>
        <fullName evidence="1">Putative redox protein</fullName>
    </submittedName>
</protein>
<dbReference type="STRING" id="1693.BMIN_0188"/>
<dbReference type="eggNOG" id="COG1765">
    <property type="taxonomic scope" value="Bacteria"/>
</dbReference>
<evidence type="ECO:0000313" key="1">
    <source>
        <dbReference type="EMBL" id="KFI72296.1"/>
    </source>
</evidence>
<gene>
    <name evidence="1" type="ORF">BMIN_0188</name>
</gene>
<organism evidence="1 2">
    <name type="scientific">Bifidobacterium minimum</name>
    <dbReference type="NCBI Taxonomy" id="1693"/>
    <lineage>
        <taxon>Bacteria</taxon>
        <taxon>Bacillati</taxon>
        <taxon>Actinomycetota</taxon>
        <taxon>Actinomycetes</taxon>
        <taxon>Bifidobacteriales</taxon>
        <taxon>Bifidobacteriaceae</taxon>
        <taxon>Bifidobacterium</taxon>
    </lineage>
</organism>
<dbReference type="InterPro" id="IPR015946">
    <property type="entry name" value="KH_dom-like_a/b"/>
</dbReference>